<dbReference type="PANTHER" id="PTHR43330:SF13">
    <property type="entry name" value="METHIONINE AMINOPEPTIDASE 2"/>
    <property type="match status" value="1"/>
</dbReference>
<comment type="cofactor">
    <cofactor evidence="6">
        <name>Co(2+)</name>
        <dbReference type="ChEBI" id="CHEBI:48828"/>
    </cofactor>
    <cofactor evidence="6">
        <name>Zn(2+)</name>
        <dbReference type="ChEBI" id="CHEBI:29105"/>
    </cofactor>
    <cofactor evidence="6">
        <name>Mn(2+)</name>
        <dbReference type="ChEBI" id="CHEBI:29035"/>
    </cofactor>
    <cofactor evidence="6">
        <name>Fe(2+)</name>
        <dbReference type="ChEBI" id="CHEBI:29033"/>
    </cofactor>
    <text evidence="6">Binds 2 divalent metal cations per subunit. Has a high-affinity and a low affinity metal-binding site. The true nature of the physiological cofactor is under debate. The enzyme is active with cobalt, zinc, manganese or divalent iron ions. Most likely, methionine aminopeptidases function as mononuclear Fe(2+)-metalloproteases under physiological conditions, and the catalytically relevant metal-binding site has been assigned to the histidine-containing high-affinity site.</text>
</comment>
<dbReference type="OrthoDB" id="9802055at2"/>
<evidence type="ECO:0000313" key="10">
    <source>
        <dbReference type="Proteomes" id="UP000005143"/>
    </source>
</evidence>
<evidence type="ECO:0000256" key="1">
    <source>
        <dbReference type="ARBA" id="ARBA00002521"/>
    </source>
</evidence>
<dbReference type="Proteomes" id="UP000005143">
    <property type="component" value="Unassembled WGS sequence"/>
</dbReference>
<proteinExistence type="inferred from homology"/>
<organism evidence="9 10">
    <name type="scientific">Patulibacter medicamentivorans</name>
    <dbReference type="NCBI Taxonomy" id="1097667"/>
    <lineage>
        <taxon>Bacteria</taxon>
        <taxon>Bacillati</taxon>
        <taxon>Actinomycetota</taxon>
        <taxon>Thermoleophilia</taxon>
        <taxon>Solirubrobacterales</taxon>
        <taxon>Patulibacteraceae</taxon>
        <taxon>Patulibacter</taxon>
    </lineage>
</organism>
<dbReference type="EMBL" id="AGUD01000012">
    <property type="protein sequence ID" value="EHN12690.1"/>
    <property type="molecule type" value="Genomic_DNA"/>
</dbReference>
<comment type="function">
    <text evidence="1 6">Removes the N-terminal methionine from nascent proteins. The N-terminal methionine is often cleaved when the second residue in the primary sequence is small and uncharged (Met-Ala-, Cys, Gly, Pro, Ser, Thr, or Val). Requires deformylation of the N(alpha)-formylated initiator methionine before it can be hydrolyzed.</text>
</comment>
<dbReference type="AlphaFoldDB" id="H0E0S6"/>
<evidence type="ECO:0000313" key="9">
    <source>
        <dbReference type="EMBL" id="EHN12690.1"/>
    </source>
</evidence>
<dbReference type="PANTHER" id="PTHR43330">
    <property type="entry name" value="METHIONINE AMINOPEPTIDASE"/>
    <property type="match status" value="1"/>
</dbReference>
<gene>
    <name evidence="6" type="primary">map</name>
    <name evidence="9" type="ORF">PAI11_03840</name>
</gene>
<comment type="caution">
    <text evidence="9">The sequence shown here is derived from an EMBL/GenBank/DDBJ whole genome shotgun (WGS) entry which is preliminary data.</text>
</comment>
<keyword evidence="3 6" id="KW-0645">Protease</keyword>
<reference evidence="9 10" key="1">
    <citation type="journal article" date="2013" name="Biodegradation">
        <title>Quantitative proteomic analysis of ibuprofen-degrading Patulibacter sp. strain I11.</title>
        <authorList>
            <person name="Almeida B."/>
            <person name="Kjeldal H."/>
            <person name="Lolas I."/>
            <person name="Knudsen A.D."/>
            <person name="Carvalho G."/>
            <person name="Nielsen K.L."/>
            <person name="Barreto Crespo M.T."/>
            <person name="Stensballe A."/>
            <person name="Nielsen J.L."/>
        </authorList>
    </citation>
    <scope>NUCLEOTIDE SEQUENCE [LARGE SCALE GENOMIC DNA]</scope>
    <source>
        <strain evidence="9 10">I11</strain>
    </source>
</reference>
<dbReference type="HAMAP" id="MF_01974">
    <property type="entry name" value="MetAP_1"/>
    <property type="match status" value="1"/>
</dbReference>
<feature type="binding site" evidence="6">
    <location>
        <position position="167"/>
    </location>
    <ligand>
        <name>a divalent metal cation</name>
        <dbReference type="ChEBI" id="CHEBI:60240"/>
        <label>2</label>
        <note>catalytic</note>
    </ligand>
</feature>
<feature type="binding site" evidence="6">
    <location>
        <position position="93"/>
    </location>
    <ligand>
        <name>a divalent metal cation</name>
        <dbReference type="ChEBI" id="CHEBI:60240"/>
        <label>1</label>
    </ligand>
</feature>
<comment type="subunit">
    <text evidence="6">Monomer.</text>
</comment>
<dbReference type="InterPro" id="IPR001714">
    <property type="entry name" value="Pept_M24_MAP"/>
</dbReference>
<dbReference type="NCBIfam" id="TIGR00500">
    <property type="entry name" value="met_pdase_I"/>
    <property type="match status" value="1"/>
</dbReference>
<dbReference type="InterPro" id="IPR000994">
    <property type="entry name" value="Pept_M24"/>
</dbReference>
<comment type="similarity">
    <text evidence="6">Belongs to the peptidase M24A family. Methionine aminopeptidase type 1 subfamily.</text>
</comment>
<evidence type="ECO:0000256" key="4">
    <source>
        <dbReference type="ARBA" id="ARBA00022723"/>
    </source>
</evidence>
<evidence type="ECO:0000256" key="6">
    <source>
        <dbReference type="HAMAP-Rule" id="MF_01974"/>
    </source>
</evidence>
<name>H0E0S6_9ACTN</name>
<feature type="binding site" evidence="6">
    <location>
        <position position="104"/>
    </location>
    <ligand>
        <name>a divalent metal cation</name>
        <dbReference type="ChEBI" id="CHEBI:60240"/>
        <label>1</label>
    </ligand>
</feature>
<dbReference type="InterPro" id="IPR036005">
    <property type="entry name" value="Creatinase/aminopeptidase-like"/>
</dbReference>
<feature type="binding site" evidence="6">
    <location>
        <position position="231"/>
    </location>
    <ligand>
        <name>a divalent metal cation</name>
        <dbReference type="ChEBI" id="CHEBI:60240"/>
        <label>2</label>
        <note>catalytic</note>
    </ligand>
</feature>
<feature type="binding site" evidence="6">
    <location>
        <position position="200"/>
    </location>
    <ligand>
        <name>a divalent metal cation</name>
        <dbReference type="ChEBI" id="CHEBI:60240"/>
        <label>2</label>
        <note>catalytic</note>
    </ligand>
</feature>
<dbReference type="CDD" id="cd01086">
    <property type="entry name" value="MetAP1"/>
    <property type="match status" value="1"/>
</dbReference>
<dbReference type="GO" id="GO:0004239">
    <property type="term" value="F:initiator methionyl aminopeptidase activity"/>
    <property type="evidence" value="ECO:0007669"/>
    <property type="project" value="UniProtKB-UniRule"/>
</dbReference>
<evidence type="ECO:0000256" key="3">
    <source>
        <dbReference type="ARBA" id="ARBA00022670"/>
    </source>
</evidence>
<comment type="catalytic activity">
    <reaction evidence="6 7">
        <text>Release of N-terminal amino acids, preferentially methionine, from peptides and arylamides.</text>
        <dbReference type="EC" id="3.4.11.18"/>
    </reaction>
</comment>
<dbReference type="PRINTS" id="PR00599">
    <property type="entry name" value="MAPEPTIDASE"/>
</dbReference>
<sequence>MTIEGTEELAAMQRVGALTALTLRTLREQVRPGITTGALDEQAAAIFARHGATSAPASTYGFPGTICISVNEEIVHGVPGPRVLREGDLVTIDVTPELDGFLADAAITVPVGRPTPAGRKLLAAVGACLREALAASVTGARLGAIGRATERTAKRHGTLPFPELCGHGIGRALHEEPTVYNVDMPRLRRPLDDGLVLAVEPMLTAGSTRLETRDDGWTIATADGSLSAHAEHTIVVRDHRPLVLTG</sequence>
<evidence type="ECO:0000256" key="5">
    <source>
        <dbReference type="ARBA" id="ARBA00022801"/>
    </source>
</evidence>
<evidence type="ECO:0000259" key="8">
    <source>
        <dbReference type="Pfam" id="PF00557"/>
    </source>
</evidence>
<dbReference type="EC" id="3.4.11.18" evidence="6 7"/>
<feature type="binding site" evidence="6">
    <location>
        <position position="174"/>
    </location>
    <ligand>
        <name>substrate</name>
    </ligand>
</feature>
<evidence type="ECO:0000256" key="7">
    <source>
        <dbReference type="RuleBase" id="RU003653"/>
    </source>
</evidence>
<keyword evidence="2 6" id="KW-0031">Aminopeptidase</keyword>
<dbReference type="SUPFAM" id="SSF55920">
    <property type="entry name" value="Creatinase/aminopeptidase"/>
    <property type="match status" value="1"/>
</dbReference>
<dbReference type="InterPro" id="IPR002467">
    <property type="entry name" value="Pept_M24A_MAP1"/>
</dbReference>
<accession>H0E0S6</accession>
<protein>
    <recommendedName>
        <fullName evidence="6 7">Methionine aminopeptidase</fullName>
        <shortName evidence="6">MAP</shortName>
        <shortName evidence="6">MetAP</shortName>
        <ecNumber evidence="6 7">3.4.11.18</ecNumber>
    </recommendedName>
    <alternativeName>
        <fullName evidence="6">Peptidase M</fullName>
    </alternativeName>
</protein>
<keyword evidence="10" id="KW-1185">Reference proteome</keyword>
<keyword evidence="4 6" id="KW-0479">Metal-binding</keyword>
<feature type="binding site" evidence="6">
    <location>
        <position position="231"/>
    </location>
    <ligand>
        <name>a divalent metal cation</name>
        <dbReference type="ChEBI" id="CHEBI:60240"/>
        <label>1</label>
    </ligand>
</feature>
<dbReference type="GO" id="GO:0070006">
    <property type="term" value="F:metalloaminopeptidase activity"/>
    <property type="evidence" value="ECO:0007669"/>
    <property type="project" value="UniProtKB-UniRule"/>
</dbReference>
<feature type="binding site" evidence="6">
    <location>
        <position position="104"/>
    </location>
    <ligand>
        <name>a divalent metal cation</name>
        <dbReference type="ChEBI" id="CHEBI:60240"/>
        <label>2</label>
        <note>catalytic</note>
    </ligand>
</feature>
<dbReference type="Pfam" id="PF00557">
    <property type="entry name" value="Peptidase_M24"/>
    <property type="match status" value="1"/>
</dbReference>
<dbReference type="RefSeq" id="WP_007570282.1">
    <property type="nucleotide sequence ID" value="NZ_AGUD01000012.1"/>
</dbReference>
<feature type="domain" description="Peptidase M24" evidence="8">
    <location>
        <begin position="11"/>
        <end position="237"/>
    </location>
</feature>
<keyword evidence="5 6" id="KW-0378">Hydrolase</keyword>
<dbReference type="Gene3D" id="3.90.230.10">
    <property type="entry name" value="Creatinase/methionine aminopeptidase superfamily"/>
    <property type="match status" value="1"/>
</dbReference>
<dbReference type="GO" id="GO:0046872">
    <property type="term" value="F:metal ion binding"/>
    <property type="evidence" value="ECO:0007669"/>
    <property type="project" value="UniProtKB-UniRule"/>
</dbReference>
<dbReference type="GO" id="GO:0006508">
    <property type="term" value="P:proteolysis"/>
    <property type="evidence" value="ECO:0007669"/>
    <property type="project" value="UniProtKB-KW"/>
</dbReference>
<evidence type="ECO:0000256" key="2">
    <source>
        <dbReference type="ARBA" id="ARBA00022438"/>
    </source>
</evidence>
<dbReference type="PATRIC" id="fig|1097667.3.peg.382"/>
<feature type="binding site" evidence="6">
    <location>
        <position position="76"/>
    </location>
    <ligand>
        <name>substrate</name>
    </ligand>
</feature>